<name>A0A915D0G7_9BILA</name>
<evidence type="ECO:0000256" key="1">
    <source>
        <dbReference type="PROSITE-ProRule" id="PRU00117"/>
    </source>
</evidence>
<dbReference type="InterPro" id="IPR004088">
    <property type="entry name" value="KH_dom_type_1"/>
</dbReference>
<dbReference type="SUPFAM" id="SSF54791">
    <property type="entry name" value="Eukaryotic type KH-domain (KH-domain type I)"/>
    <property type="match status" value="1"/>
</dbReference>
<evidence type="ECO:0000313" key="5">
    <source>
        <dbReference type="WBParaSite" id="jg14239"/>
    </source>
</evidence>
<evidence type="ECO:0000259" key="2">
    <source>
        <dbReference type="SMART" id="SM00322"/>
    </source>
</evidence>
<organism evidence="3 5">
    <name type="scientific">Ditylenchus dipsaci</name>
    <dbReference type="NCBI Taxonomy" id="166011"/>
    <lineage>
        <taxon>Eukaryota</taxon>
        <taxon>Metazoa</taxon>
        <taxon>Ecdysozoa</taxon>
        <taxon>Nematoda</taxon>
        <taxon>Chromadorea</taxon>
        <taxon>Rhabditida</taxon>
        <taxon>Tylenchina</taxon>
        <taxon>Tylenchomorpha</taxon>
        <taxon>Sphaerularioidea</taxon>
        <taxon>Anguinidae</taxon>
        <taxon>Anguininae</taxon>
        <taxon>Ditylenchus</taxon>
    </lineage>
</organism>
<dbReference type="GO" id="GO:0003723">
    <property type="term" value="F:RNA binding"/>
    <property type="evidence" value="ECO:0007669"/>
    <property type="project" value="UniProtKB-UniRule"/>
</dbReference>
<dbReference type="InterPro" id="IPR004087">
    <property type="entry name" value="KH_dom"/>
</dbReference>
<dbReference type="InterPro" id="IPR036612">
    <property type="entry name" value="KH_dom_type_1_sf"/>
</dbReference>
<dbReference type="Proteomes" id="UP000887574">
    <property type="component" value="Unplaced"/>
</dbReference>
<proteinExistence type="predicted"/>
<dbReference type="WBParaSite" id="jg14239">
    <property type="protein sequence ID" value="jg14239"/>
    <property type="gene ID" value="jg14239"/>
</dbReference>
<dbReference type="PROSITE" id="PS50084">
    <property type="entry name" value="KH_TYPE_1"/>
    <property type="match status" value="1"/>
</dbReference>
<protein>
    <submittedName>
        <fullName evidence="4 5">K Homology domain-containing protein</fullName>
    </submittedName>
</protein>
<evidence type="ECO:0000313" key="4">
    <source>
        <dbReference type="WBParaSite" id="jg14210"/>
    </source>
</evidence>
<keyword evidence="3" id="KW-1185">Reference proteome</keyword>
<keyword evidence="1" id="KW-0694">RNA-binding</keyword>
<dbReference type="AlphaFoldDB" id="A0A915D0G7"/>
<dbReference type="SMART" id="SM00322">
    <property type="entry name" value="KH"/>
    <property type="match status" value="1"/>
</dbReference>
<dbReference type="Gene3D" id="3.30.1370.10">
    <property type="entry name" value="K Homology domain, type 1"/>
    <property type="match status" value="1"/>
</dbReference>
<dbReference type="WBParaSite" id="jg14210">
    <property type="protein sequence ID" value="jg14210"/>
    <property type="gene ID" value="jg14210"/>
</dbReference>
<reference evidence="4 5" key="1">
    <citation type="submission" date="2022-11" db="UniProtKB">
        <authorList>
            <consortium name="WormBaseParasite"/>
        </authorList>
    </citation>
    <scope>IDENTIFICATION</scope>
</reference>
<feature type="domain" description="K Homology" evidence="2">
    <location>
        <begin position="4"/>
        <end position="77"/>
    </location>
</feature>
<dbReference type="Pfam" id="PF00013">
    <property type="entry name" value="KH_1"/>
    <property type="match status" value="1"/>
</dbReference>
<sequence>MDVPIYMYEFEIPNTLVGLIIGVEGKTIKEFCYHAQVRMLIRPHHTLKMMKTHQICSVEGTRENVNKCLHMIKGRFPKERFPDLDLKPVLPPPMMTHPVQMGYWYGEAIC</sequence>
<accession>A0A915D0G7</accession>
<evidence type="ECO:0000313" key="3">
    <source>
        <dbReference type="Proteomes" id="UP000887574"/>
    </source>
</evidence>